<dbReference type="InterPro" id="IPR016292">
    <property type="entry name" value="Epoxide_hydrolase"/>
</dbReference>
<dbReference type="PANTHER" id="PTHR21661:SF35">
    <property type="entry name" value="EPOXIDE HYDROLASE"/>
    <property type="match status" value="1"/>
</dbReference>
<dbReference type="Gene3D" id="3.40.50.1820">
    <property type="entry name" value="alpha/beta hydrolase"/>
    <property type="match status" value="1"/>
</dbReference>
<dbReference type="InterPro" id="IPR010497">
    <property type="entry name" value="Epoxide_hydro_N"/>
</dbReference>
<dbReference type="Proteomes" id="UP000567179">
    <property type="component" value="Unassembled WGS sequence"/>
</dbReference>
<evidence type="ECO:0000256" key="2">
    <source>
        <dbReference type="ARBA" id="ARBA00022797"/>
    </source>
</evidence>
<comment type="caution">
    <text evidence="6">The sequence shown here is derived from an EMBL/GenBank/DDBJ whole genome shotgun (WGS) entry which is preliminary data.</text>
</comment>
<reference evidence="6 7" key="1">
    <citation type="journal article" date="2020" name="ISME J.">
        <title>Uncovering the hidden diversity of litter-decomposition mechanisms in mushroom-forming fungi.</title>
        <authorList>
            <person name="Floudas D."/>
            <person name="Bentzer J."/>
            <person name="Ahren D."/>
            <person name="Johansson T."/>
            <person name="Persson P."/>
            <person name="Tunlid A."/>
        </authorList>
    </citation>
    <scope>NUCLEOTIDE SEQUENCE [LARGE SCALE GENOMIC DNA]</scope>
    <source>
        <strain evidence="6 7">CBS 101986</strain>
    </source>
</reference>
<proteinExistence type="inferred from homology"/>
<dbReference type="Pfam" id="PF06441">
    <property type="entry name" value="EHN"/>
    <property type="match status" value="1"/>
</dbReference>
<dbReference type="EMBL" id="JAACJJ010000028">
    <property type="protein sequence ID" value="KAF5321611.1"/>
    <property type="molecule type" value="Genomic_DNA"/>
</dbReference>
<organism evidence="6 7">
    <name type="scientific">Psilocybe cf. subviscida</name>
    <dbReference type="NCBI Taxonomy" id="2480587"/>
    <lineage>
        <taxon>Eukaryota</taxon>
        <taxon>Fungi</taxon>
        <taxon>Dikarya</taxon>
        <taxon>Basidiomycota</taxon>
        <taxon>Agaricomycotina</taxon>
        <taxon>Agaricomycetes</taxon>
        <taxon>Agaricomycetidae</taxon>
        <taxon>Agaricales</taxon>
        <taxon>Agaricineae</taxon>
        <taxon>Strophariaceae</taxon>
        <taxon>Psilocybe</taxon>
    </lineage>
</organism>
<dbReference type="InterPro" id="IPR000639">
    <property type="entry name" value="Epox_hydrolase-like"/>
</dbReference>
<evidence type="ECO:0000256" key="1">
    <source>
        <dbReference type="ARBA" id="ARBA00010088"/>
    </source>
</evidence>
<gene>
    <name evidence="6" type="ORF">D9619_002022</name>
</gene>
<evidence type="ECO:0000313" key="7">
    <source>
        <dbReference type="Proteomes" id="UP000567179"/>
    </source>
</evidence>
<dbReference type="OrthoDB" id="7130006at2759"/>
<evidence type="ECO:0000259" key="5">
    <source>
        <dbReference type="Pfam" id="PF06441"/>
    </source>
</evidence>
<evidence type="ECO:0000256" key="3">
    <source>
        <dbReference type="ARBA" id="ARBA00022801"/>
    </source>
</evidence>
<protein>
    <recommendedName>
        <fullName evidence="5">Epoxide hydrolase N-terminal domain-containing protein</fullName>
    </recommendedName>
</protein>
<comment type="similarity">
    <text evidence="1">Belongs to the peptidase S33 family.</text>
</comment>
<dbReference type="PIRSF" id="PIRSF001112">
    <property type="entry name" value="Epoxide_hydrolase"/>
    <property type="match status" value="1"/>
</dbReference>
<accession>A0A8H5F2U3</accession>
<sequence>MANTNTGTGQPQPFTIAVSEEKLAWITRRVHDAFVIPDVVHEEGKEWADGVPSSTINELVEYWKTGYDWRRVEARLNSTYKMFTVDIPEGDEVINLHFVHHRSERKDAIPLLFAHGWPGNFTEVEKLLSLTSPSDPTEQAFHIIAPTIPGFTFSSSPKAPGFTVPRIGAVYHELMQKLGYRQYMAQGGDWGSFIVRSMAQAHPEACLAAHVNMLMALPPKPTQNPLTLMWLALRWFSADEKKRLGRMMWWMKEESGYSQIQGTKPQTISIALLDSPVGMLAWLRDKLQQLIGPGFVWDKETVITWTMLYLLSESSWHARIYKESIPKLREQVMEKSIGKEVAFGASCFPYDVGYVPRWWAEATVASNIVFWKEHTSAGHFPSVERPDLLKGDIWEFVGSLPEQTRRRLQGASSKL</sequence>
<name>A0A8H5F2U3_9AGAR</name>
<feature type="active site" description="Proton acceptor" evidence="4">
    <location>
        <position position="379"/>
    </location>
</feature>
<feature type="domain" description="Epoxide hydrolase N-terminal" evidence="5">
    <location>
        <begin position="11"/>
        <end position="124"/>
    </location>
</feature>
<keyword evidence="7" id="KW-1185">Reference proteome</keyword>
<evidence type="ECO:0000313" key="6">
    <source>
        <dbReference type="EMBL" id="KAF5321611.1"/>
    </source>
</evidence>
<dbReference type="PANTHER" id="PTHR21661">
    <property type="entry name" value="EPOXIDE HYDROLASE 1-RELATED"/>
    <property type="match status" value="1"/>
</dbReference>
<keyword evidence="3" id="KW-0378">Hydrolase</keyword>
<feature type="active site" description="Nucleophile" evidence="4">
    <location>
        <position position="189"/>
    </location>
</feature>
<dbReference type="GO" id="GO:0097176">
    <property type="term" value="P:epoxide metabolic process"/>
    <property type="evidence" value="ECO:0007669"/>
    <property type="project" value="TreeGrafter"/>
</dbReference>
<dbReference type="SUPFAM" id="SSF53474">
    <property type="entry name" value="alpha/beta-Hydrolases"/>
    <property type="match status" value="1"/>
</dbReference>
<dbReference type="GO" id="GO:0004301">
    <property type="term" value="F:epoxide hydrolase activity"/>
    <property type="evidence" value="ECO:0007669"/>
    <property type="project" value="TreeGrafter"/>
</dbReference>
<evidence type="ECO:0000256" key="4">
    <source>
        <dbReference type="PIRSR" id="PIRSR001112-1"/>
    </source>
</evidence>
<keyword evidence="2" id="KW-0058">Aromatic hydrocarbons catabolism</keyword>
<dbReference type="PRINTS" id="PR00412">
    <property type="entry name" value="EPOXHYDRLASE"/>
</dbReference>
<dbReference type="AlphaFoldDB" id="A0A8H5F2U3"/>
<feature type="active site" description="Proton donor" evidence="4">
    <location>
        <position position="321"/>
    </location>
</feature>
<dbReference type="InterPro" id="IPR029058">
    <property type="entry name" value="AB_hydrolase_fold"/>
</dbReference>